<evidence type="ECO:0000313" key="2">
    <source>
        <dbReference type="EMBL" id="KKM82564.1"/>
    </source>
</evidence>
<dbReference type="EMBL" id="LAZR01007843">
    <property type="protein sequence ID" value="KKM82564.1"/>
    <property type="molecule type" value="Genomic_DNA"/>
</dbReference>
<proteinExistence type="predicted"/>
<organism evidence="2">
    <name type="scientific">marine sediment metagenome</name>
    <dbReference type="NCBI Taxonomy" id="412755"/>
    <lineage>
        <taxon>unclassified sequences</taxon>
        <taxon>metagenomes</taxon>
        <taxon>ecological metagenomes</taxon>
    </lineage>
</organism>
<feature type="region of interest" description="Disordered" evidence="1">
    <location>
        <begin position="102"/>
        <end position="126"/>
    </location>
</feature>
<accession>A0A0F9KK98</accession>
<name>A0A0F9KK98_9ZZZZ</name>
<gene>
    <name evidence="2" type="ORF">LCGC14_1318260</name>
</gene>
<protein>
    <submittedName>
        <fullName evidence="2">Uncharacterized protein</fullName>
    </submittedName>
</protein>
<evidence type="ECO:0000256" key="1">
    <source>
        <dbReference type="SAM" id="MobiDB-lite"/>
    </source>
</evidence>
<dbReference type="AlphaFoldDB" id="A0A0F9KK98"/>
<comment type="caution">
    <text evidence="2">The sequence shown here is derived from an EMBL/GenBank/DDBJ whole genome shotgun (WGS) entry which is preliminary data.</text>
</comment>
<feature type="region of interest" description="Disordered" evidence="1">
    <location>
        <begin position="54"/>
        <end position="73"/>
    </location>
</feature>
<reference evidence="2" key="1">
    <citation type="journal article" date="2015" name="Nature">
        <title>Complex archaea that bridge the gap between prokaryotes and eukaryotes.</title>
        <authorList>
            <person name="Spang A."/>
            <person name="Saw J.H."/>
            <person name="Jorgensen S.L."/>
            <person name="Zaremba-Niedzwiedzka K."/>
            <person name="Martijn J."/>
            <person name="Lind A.E."/>
            <person name="van Eijk R."/>
            <person name="Schleper C."/>
            <person name="Guy L."/>
            <person name="Ettema T.J."/>
        </authorList>
    </citation>
    <scope>NUCLEOTIDE SEQUENCE</scope>
</reference>
<sequence>MYTSYPNRTEINLGVGTEPGSVKVEINLQPANVPDKCRVFIEKLGWMQQINHPDTGEKLFHKPPPTDASDEEKGKWNYELVQGYWHWYEAVAYEFSKFMGIEEDTGGTSSGSDTMGAQAAQAPSHP</sequence>